<dbReference type="PATRIC" id="fig|1298593.3.peg.3358"/>
<evidence type="ECO:0000313" key="2">
    <source>
        <dbReference type="Proteomes" id="UP000011866"/>
    </source>
</evidence>
<accession>M5DVG3</accession>
<dbReference type="STRING" id="187493.CN03_17245"/>
<dbReference type="KEGG" id="tol:TOL_3476"/>
<keyword evidence="2" id="KW-1185">Reference proteome</keyword>
<name>M5DVG3_9GAMM</name>
<dbReference type="Gene3D" id="3.40.190.10">
    <property type="entry name" value="Periplasmic binding protein-like II"/>
    <property type="match status" value="2"/>
</dbReference>
<reference evidence="1 2" key="1">
    <citation type="journal article" date="2013" name="Genome Announc.">
        <title>Genome Sequence of Thalassolituus oleivorans MIL-1 (DSM 14913T).</title>
        <authorList>
            <person name="Golyshin P.N."/>
            <person name="Werner J."/>
            <person name="Chernikova T.N."/>
            <person name="Tran H."/>
            <person name="Ferrer M."/>
            <person name="Yakimov M.M."/>
            <person name="Teeling H."/>
            <person name="Golyshina O.V."/>
        </authorList>
    </citation>
    <scope>NUCLEOTIDE SEQUENCE [LARGE SCALE GENOMIC DNA]</scope>
    <source>
        <strain evidence="1 2">MIL-1</strain>
    </source>
</reference>
<dbReference type="SUPFAM" id="SSF53850">
    <property type="entry name" value="Periplasmic binding protein-like II"/>
    <property type="match status" value="1"/>
</dbReference>
<protein>
    <submittedName>
        <fullName evidence="1">Uncharacterized protein</fullName>
    </submittedName>
</protein>
<dbReference type="eggNOG" id="COG0834">
    <property type="taxonomic scope" value="Bacteria"/>
</dbReference>
<organism evidence="1 2">
    <name type="scientific">Thalassolituus oleivorans MIL-1</name>
    <dbReference type="NCBI Taxonomy" id="1298593"/>
    <lineage>
        <taxon>Bacteria</taxon>
        <taxon>Pseudomonadati</taxon>
        <taxon>Pseudomonadota</taxon>
        <taxon>Gammaproteobacteria</taxon>
        <taxon>Oceanospirillales</taxon>
        <taxon>Oceanospirillaceae</taxon>
        <taxon>Thalassolituus</taxon>
    </lineage>
</organism>
<gene>
    <name evidence="1" type="ORF">TOL_3476</name>
</gene>
<dbReference type="Proteomes" id="UP000011866">
    <property type="component" value="Chromosome"/>
</dbReference>
<dbReference type="AlphaFoldDB" id="M5DVG3"/>
<dbReference type="EMBL" id="HF680312">
    <property type="protein sequence ID" value="CCU73862.1"/>
    <property type="molecule type" value="Genomic_DNA"/>
</dbReference>
<dbReference type="HOGENOM" id="CLU_066015_1_0_6"/>
<proteinExistence type="predicted"/>
<evidence type="ECO:0000313" key="1">
    <source>
        <dbReference type="EMBL" id="CCU73862.1"/>
    </source>
</evidence>
<sequence length="274" mass="31099">MILMPAAQATEYLVQSTRTNFDGSHRYYIDLLNKVMDASADKYGAATIAESPNNFSQNRGFLGLEDGWIDIFWAGSTTEREKNSLPIRIPLYAGLLGRRVPVIRRGDLTKFQDIREEAALKALTACQGDQWPDSDILESAGYTLERVHKFELMYNMLRAGRCDYFPRAITEVYAEIEGYGGDDLIVFDHIIISYPFPMYFFVAKDNVALAERLTYGLGKMVTSGELRNFLQTHPTTKDAFPLTRFDDALIFDLPNISLPNTTPINNPKLWIPFK</sequence>